<comment type="caution">
    <text evidence="1">The sequence shown here is derived from an EMBL/GenBank/DDBJ whole genome shotgun (WGS) entry which is preliminary data.</text>
</comment>
<evidence type="ECO:0000313" key="1">
    <source>
        <dbReference type="EMBL" id="THE64723.1"/>
    </source>
</evidence>
<evidence type="ECO:0008006" key="3">
    <source>
        <dbReference type="Google" id="ProtNLM"/>
    </source>
</evidence>
<dbReference type="Proteomes" id="UP000318864">
    <property type="component" value="Unassembled WGS sequence"/>
</dbReference>
<dbReference type="RefSeq" id="WP_141464832.1">
    <property type="nucleotide sequence ID" value="NZ_RBZW01000027.1"/>
</dbReference>
<evidence type="ECO:0000313" key="2">
    <source>
        <dbReference type="Proteomes" id="UP000318864"/>
    </source>
</evidence>
<gene>
    <name evidence="1" type="ORF">D8Y22_11455</name>
</gene>
<dbReference type="SUPFAM" id="SSF52833">
    <property type="entry name" value="Thioredoxin-like"/>
    <property type="match status" value="1"/>
</dbReference>
<protein>
    <recommendedName>
        <fullName evidence="3">Thioredoxin domain-containing protein</fullName>
    </recommendedName>
</protein>
<name>A0A4S3TNC8_9EURY</name>
<keyword evidence="2" id="KW-1185">Reference proteome</keyword>
<proteinExistence type="predicted"/>
<dbReference type="PROSITE" id="PS51257">
    <property type="entry name" value="PROKAR_LIPOPROTEIN"/>
    <property type="match status" value="1"/>
</dbReference>
<dbReference type="PROSITE" id="PS51318">
    <property type="entry name" value="TAT"/>
    <property type="match status" value="1"/>
</dbReference>
<dbReference type="InterPro" id="IPR036249">
    <property type="entry name" value="Thioredoxin-like_sf"/>
</dbReference>
<accession>A0A4S3TNC8</accession>
<reference evidence="1 2" key="1">
    <citation type="submission" date="2018-10" db="EMBL/GenBank/DDBJ databases">
        <title>Natronolimnobius sp. XQ-INN 246 isolated from Inner Mongolia Autonomous Region of China.</title>
        <authorList>
            <person name="Xue Q."/>
        </authorList>
    </citation>
    <scope>NUCLEOTIDE SEQUENCE [LARGE SCALE GENOMIC DNA]</scope>
    <source>
        <strain evidence="1 2">XQ-INN 246</strain>
    </source>
</reference>
<dbReference type="AlphaFoldDB" id="A0A4S3TNC8"/>
<organism evidence="1 2">
    <name type="scientific">Salinadaptatus halalkaliphilus</name>
    <dbReference type="NCBI Taxonomy" id="2419781"/>
    <lineage>
        <taxon>Archaea</taxon>
        <taxon>Methanobacteriati</taxon>
        <taxon>Methanobacteriota</taxon>
        <taxon>Stenosarchaea group</taxon>
        <taxon>Halobacteria</taxon>
        <taxon>Halobacteriales</taxon>
        <taxon>Natrialbaceae</taxon>
        <taxon>Salinadaptatus</taxon>
    </lineage>
</organism>
<dbReference type="InterPro" id="IPR006311">
    <property type="entry name" value="TAT_signal"/>
</dbReference>
<dbReference type="OrthoDB" id="115386at2157"/>
<dbReference type="EMBL" id="RBZW01000027">
    <property type="protein sequence ID" value="THE64723.1"/>
    <property type="molecule type" value="Genomic_DNA"/>
</dbReference>
<dbReference type="Gene3D" id="3.40.30.10">
    <property type="entry name" value="Glutaredoxin"/>
    <property type="match status" value="1"/>
</dbReference>
<sequence length="192" mass="20655">MADDRRFDRRQFLRGLGGGSLAVIAGCLGDEDEPDAEEGAEVDPEPVSVGADATWRTTELTDVRTDETFRLGSFDRPVVIHTFGVGCAVCHAQHSEFESLWTTTAGVEIVDLTIDVNAEPATIREYAADEGYDWRFAVASEDVIGSLSSDYGNAITRSSASPVVVSCPDGQTYRLEKIADAEALDGVLETTC</sequence>